<feature type="signal peptide" evidence="2">
    <location>
        <begin position="1"/>
        <end position="22"/>
    </location>
</feature>
<feature type="chain" id="PRO_5041233201" description="Outer membrane protein beta-barrel domain-containing protein" evidence="2">
    <location>
        <begin position="23"/>
        <end position="193"/>
    </location>
</feature>
<evidence type="ECO:0000313" key="5">
    <source>
        <dbReference type="Proteomes" id="UP001238179"/>
    </source>
</evidence>
<dbReference type="Pfam" id="PF13505">
    <property type="entry name" value="OMP_b-brl"/>
    <property type="match status" value="1"/>
</dbReference>
<protein>
    <recommendedName>
        <fullName evidence="3">Outer membrane protein beta-barrel domain-containing protein</fullName>
    </recommendedName>
</protein>
<dbReference type="InterPro" id="IPR027385">
    <property type="entry name" value="Beta-barrel_OMP"/>
</dbReference>
<keyword evidence="5" id="KW-1185">Reference proteome</keyword>
<dbReference type="AlphaFoldDB" id="A0AA48GW76"/>
<evidence type="ECO:0000259" key="3">
    <source>
        <dbReference type="Pfam" id="PF13505"/>
    </source>
</evidence>
<organism evidence="4 5">
    <name type="scientific">Mesoterricola silvestris</name>
    <dbReference type="NCBI Taxonomy" id="2927979"/>
    <lineage>
        <taxon>Bacteria</taxon>
        <taxon>Pseudomonadati</taxon>
        <taxon>Acidobacteriota</taxon>
        <taxon>Holophagae</taxon>
        <taxon>Holophagales</taxon>
        <taxon>Holophagaceae</taxon>
        <taxon>Mesoterricola</taxon>
    </lineage>
</organism>
<dbReference type="EMBL" id="AP027080">
    <property type="protein sequence ID" value="BDU72976.1"/>
    <property type="molecule type" value="Genomic_DNA"/>
</dbReference>
<dbReference type="SUPFAM" id="SSF56925">
    <property type="entry name" value="OMPA-like"/>
    <property type="match status" value="1"/>
</dbReference>
<name>A0AA48GW76_9BACT</name>
<reference evidence="5" key="1">
    <citation type="journal article" date="2023" name="Int. J. Syst. Evol. Microbiol.">
        <title>Mesoterricola silvestris gen. nov., sp. nov., Mesoterricola sediminis sp. nov., Geothrix oryzae sp. nov., Geothrix edaphica sp. nov., Geothrix rubra sp. nov., and Geothrix limicola sp. nov., six novel members of Acidobacteriota isolated from soils.</title>
        <authorList>
            <person name="Itoh H."/>
            <person name="Sugisawa Y."/>
            <person name="Mise K."/>
            <person name="Xu Z."/>
            <person name="Kuniyasu M."/>
            <person name="Ushijima N."/>
            <person name="Kawano K."/>
            <person name="Kobayashi E."/>
            <person name="Shiratori Y."/>
            <person name="Masuda Y."/>
            <person name="Senoo K."/>
        </authorList>
    </citation>
    <scope>NUCLEOTIDE SEQUENCE [LARGE SCALE GENOMIC DNA]</scope>
    <source>
        <strain evidence="5">W79</strain>
    </source>
</reference>
<proteinExistence type="predicted"/>
<evidence type="ECO:0000313" key="4">
    <source>
        <dbReference type="EMBL" id="BDU72976.1"/>
    </source>
</evidence>
<evidence type="ECO:0000256" key="2">
    <source>
        <dbReference type="SAM" id="SignalP"/>
    </source>
</evidence>
<evidence type="ECO:0000256" key="1">
    <source>
        <dbReference type="ARBA" id="ARBA00022729"/>
    </source>
</evidence>
<accession>A0AA48GW76</accession>
<feature type="domain" description="Outer membrane protein beta-barrel" evidence="3">
    <location>
        <begin position="8"/>
        <end position="193"/>
    </location>
</feature>
<dbReference type="KEGG" id="msil:METEAL_21500"/>
<keyword evidence="1 2" id="KW-0732">Signal</keyword>
<gene>
    <name evidence="4" type="ORF">METEAL_21500</name>
</gene>
<dbReference type="RefSeq" id="WP_316411621.1">
    <property type="nucleotide sequence ID" value="NZ_AP027080.1"/>
</dbReference>
<dbReference type="Proteomes" id="UP001238179">
    <property type="component" value="Chromosome"/>
</dbReference>
<sequence length="193" mass="20545">MSPSTRMLLIAPLLAAAPLAAAEAGFGAQLHLAKPLGTFSDARHLDNTLGWGLGLMVPVDFGAGQGLRPKLDYLSFRRGAGDQRYKADALLLMADYTCFVADEAEGGYVFAGLGLHSTRLDATRGIGPLVTGARHTHTGFAFNVGLGYAFTRNFTFEVKYLGMDMGRLAYTLPATTDPSFMANAIVGSLGYKF</sequence>
<dbReference type="Gene3D" id="2.40.160.20">
    <property type="match status" value="1"/>
</dbReference>
<dbReference type="InterPro" id="IPR011250">
    <property type="entry name" value="OMP/PagP_B-barrel"/>
</dbReference>